<dbReference type="InterPro" id="IPR029068">
    <property type="entry name" value="Glyas_Bleomycin-R_OHBP_Dase"/>
</dbReference>
<protein>
    <recommendedName>
        <fullName evidence="1">VOC domain-containing protein</fullName>
    </recommendedName>
</protein>
<dbReference type="Gene3D" id="3.30.720.110">
    <property type="match status" value="1"/>
</dbReference>
<dbReference type="EMBL" id="BMMS01000002">
    <property type="protein sequence ID" value="GGO81250.1"/>
    <property type="molecule type" value="Genomic_DNA"/>
</dbReference>
<dbReference type="Proteomes" id="UP000641932">
    <property type="component" value="Unassembled WGS sequence"/>
</dbReference>
<dbReference type="SUPFAM" id="SSF54593">
    <property type="entry name" value="Glyoxalase/Bleomycin resistance protein/Dihydroxybiphenyl dioxygenase"/>
    <property type="match status" value="1"/>
</dbReference>
<reference evidence="2" key="1">
    <citation type="journal article" date="2014" name="Int. J. Syst. Evol. Microbiol.">
        <title>Complete genome sequence of Corynebacterium casei LMG S-19264T (=DSM 44701T), isolated from a smear-ripened cheese.</title>
        <authorList>
            <consortium name="US DOE Joint Genome Institute (JGI-PGF)"/>
            <person name="Walter F."/>
            <person name="Albersmeier A."/>
            <person name="Kalinowski J."/>
            <person name="Ruckert C."/>
        </authorList>
    </citation>
    <scope>NUCLEOTIDE SEQUENCE</scope>
    <source>
        <strain evidence="2">CGMCC 4.7201</strain>
    </source>
</reference>
<dbReference type="RefSeq" id="WP_189129806.1">
    <property type="nucleotide sequence ID" value="NZ_BMMS01000002.1"/>
</dbReference>
<keyword evidence="3" id="KW-1185">Reference proteome</keyword>
<reference evidence="2" key="2">
    <citation type="submission" date="2020-09" db="EMBL/GenBank/DDBJ databases">
        <authorList>
            <person name="Sun Q."/>
            <person name="Zhou Y."/>
        </authorList>
    </citation>
    <scope>NUCLEOTIDE SEQUENCE</scope>
    <source>
        <strain evidence="2">CGMCC 4.7201</strain>
    </source>
</reference>
<sequence>MSDGAASRPTVYPTLRYRDARAAIDFLKNAFGFTEVAVHGEDEGPVHHAEMAYGNGLVMFGSAVERGDFSKAARDLGPASVYVVVEDTDKHHARAVAAGAEIVVPVTDQDYGSRDYTAKDPEGNLWTFGTYTPDFTAT</sequence>
<feature type="domain" description="VOC" evidence="1">
    <location>
        <begin position="9"/>
        <end position="131"/>
    </location>
</feature>
<name>A0A917ZDY9_9ACTN</name>
<dbReference type="AlphaFoldDB" id="A0A917ZDY9"/>
<dbReference type="PROSITE" id="PS51819">
    <property type="entry name" value="VOC"/>
    <property type="match status" value="1"/>
</dbReference>
<dbReference type="CDD" id="cd08355">
    <property type="entry name" value="TioX_like"/>
    <property type="match status" value="1"/>
</dbReference>
<dbReference type="PANTHER" id="PTHR34109">
    <property type="entry name" value="BNAUNNG04460D PROTEIN-RELATED"/>
    <property type="match status" value="1"/>
</dbReference>
<dbReference type="InterPro" id="IPR004360">
    <property type="entry name" value="Glyas_Fos-R_dOase_dom"/>
</dbReference>
<dbReference type="PANTHER" id="PTHR34109:SF1">
    <property type="entry name" value="VOC DOMAIN-CONTAINING PROTEIN"/>
    <property type="match status" value="1"/>
</dbReference>
<proteinExistence type="predicted"/>
<dbReference type="InterPro" id="IPR037523">
    <property type="entry name" value="VOC_core"/>
</dbReference>
<accession>A0A917ZDY9</accession>
<evidence type="ECO:0000313" key="2">
    <source>
        <dbReference type="EMBL" id="GGO81250.1"/>
    </source>
</evidence>
<organism evidence="2 3">
    <name type="scientific">Wenjunlia tyrosinilytica</name>
    <dbReference type="NCBI Taxonomy" id="1544741"/>
    <lineage>
        <taxon>Bacteria</taxon>
        <taxon>Bacillati</taxon>
        <taxon>Actinomycetota</taxon>
        <taxon>Actinomycetes</taxon>
        <taxon>Kitasatosporales</taxon>
        <taxon>Streptomycetaceae</taxon>
        <taxon>Wenjunlia</taxon>
    </lineage>
</organism>
<dbReference type="Pfam" id="PF00903">
    <property type="entry name" value="Glyoxalase"/>
    <property type="match status" value="1"/>
</dbReference>
<gene>
    <name evidence="2" type="ORF">GCM10012280_05030</name>
</gene>
<comment type="caution">
    <text evidence="2">The sequence shown here is derived from an EMBL/GenBank/DDBJ whole genome shotgun (WGS) entry which is preliminary data.</text>
</comment>
<dbReference type="Gene3D" id="3.30.720.120">
    <property type="match status" value="1"/>
</dbReference>
<evidence type="ECO:0000259" key="1">
    <source>
        <dbReference type="PROSITE" id="PS51819"/>
    </source>
</evidence>
<evidence type="ECO:0000313" key="3">
    <source>
        <dbReference type="Proteomes" id="UP000641932"/>
    </source>
</evidence>